<dbReference type="Pfam" id="PF00128">
    <property type="entry name" value="Alpha-amylase"/>
    <property type="match status" value="1"/>
</dbReference>
<dbReference type="EMBL" id="RQXW01000018">
    <property type="protein sequence ID" value="RTE64730.1"/>
    <property type="molecule type" value="Genomic_DNA"/>
</dbReference>
<dbReference type="Gene3D" id="3.20.20.80">
    <property type="entry name" value="Glycosidases"/>
    <property type="match status" value="1"/>
</dbReference>
<dbReference type="InterPro" id="IPR033746">
    <property type="entry name" value="GGa_phosphorylase"/>
</dbReference>
<feature type="domain" description="Glycosyl hydrolase family 13 catalytic" evidence="4">
    <location>
        <begin position="63"/>
        <end position="494"/>
    </location>
</feature>
<dbReference type="InterPro" id="IPR013780">
    <property type="entry name" value="Glyco_hydro_b"/>
</dbReference>
<evidence type="ECO:0000256" key="3">
    <source>
        <dbReference type="PIRSR" id="PIRSR003059-2"/>
    </source>
</evidence>
<keyword evidence="6" id="KW-1185">Reference proteome</keyword>
<keyword evidence="2" id="KW-0808">Transferase</keyword>
<organism evidence="5 6">
    <name type="scientific">Amphritea opalescens</name>
    <dbReference type="NCBI Taxonomy" id="2490544"/>
    <lineage>
        <taxon>Bacteria</taxon>
        <taxon>Pseudomonadati</taxon>
        <taxon>Pseudomonadota</taxon>
        <taxon>Gammaproteobacteria</taxon>
        <taxon>Oceanospirillales</taxon>
        <taxon>Oceanospirillaceae</taxon>
        <taxon>Amphritea</taxon>
    </lineage>
</organism>
<dbReference type="PIRSF" id="PIRSF003059">
    <property type="entry name" value="Sucrose_phosphorylase"/>
    <property type="match status" value="1"/>
</dbReference>
<comment type="caution">
    <text evidence="5">The sequence shown here is derived from an EMBL/GenBank/DDBJ whole genome shotgun (WGS) entry which is preliminary data.</text>
</comment>
<evidence type="ECO:0000256" key="1">
    <source>
        <dbReference type="ARBA" id="ARBA00022676"/>
    </source>
</evidence>
<dbReference type="GO" id="GO:0005975">
    <property type="term" value="P:carbohydrate metabolic process"/>
    <property type="evidence" value="ECO:0007669"/>
    <property type="project" value="InterPro"/>
</dbReference>
<dbReference type="GO" id="GO:0016757">
    <property type="term" value="F:glycosyltransferase activity"/>
    <property type="evidence" value="ECO:0007669"/>
    <property type="project" value="UniProtKB-KW"/>
</dbReference>
<dbReference type="Gene3D" id="3.90.400.10">
    <property type="entry name" value="Oligo-1,6-glucosidase, Domain 2"/>
    <property type="match status" value="1"/>
</dbReference>
<dbReference type="RefSeq" id="WP_126159660.1">
    <property type="nucleotide sequence ID" value="NZ_RQXW01000018.1"/>
</dbReference>
<protein>
    <submittedName>
        <fullName evidence="5">Alpha-amylase</fullName>
    </submittedName>
</protein>
<dbReference type="SUPFAM" id="SSF51011">
    <property type="entry name" value="Glycosyl hydrolase domain"/>
    <property type="match status" value="1"/>
</dbReference>
<dbReference type="Proteomes" id="UP000283087">
    <property type="component" value="Unassembled WGS sequence"/>
</dbReference>
<reference evidence="5 6" key="1">
    <citation type="submission" date="2018-11" db="EMBL/GenBank/DDBJ databases">
        <title>The draft genome sequence of Amphritea opalescens ANRC-JH13T.</title>
        <authorList>
            <person name="Fang Z."/>
            <person name="Zhang Y."/>
            <person name="Han X."/>
        </authorList>
    </citation>
    <scope>NUCLEOTIDE SEQUENCE [LARGE SCALE GENOMIC DNA]</scope>
    <source>
        <strain evidence="5 6">ANRC-JH13</strain>
    </source>
</reference>
<dbReference type="AlphaFoldDB" id="A0A430KMN9"/>
<evidence type="ECO:0000313" key="5">
    <source>
        <dbReference type="EMBL" id="RTE64730.1"/>
    </source>
</evidence>
<feature type="binding site" evidence="3">
    <location>
        <position position="457"/>
    </location>
    <ligand>
        <name>substrate</name>
    </ligand>
</feature>
<evidence type="ECO:0000256" key="2">
    <source>
        <dbReference type="ARBA" id="ARBA00022679"/>
    </source>
</evidence>
<dbReference type="InterPro" id="IPR045857">
    <property type="entry name" value="O16G_dom_2"/>
</dbReference>
<dbReference type="Gene3D" id="2.60.40.1180">
    <property type="entry name" value="Golgi alpha-mannosidase II"/>
    <property type="match status" value="1"/>
</dbReference>
<evidence type="ECO:0000313" key="6">
    <source>
        <dbReference type="Proteomes" id="UP000283087"/>
    </source>
</evidence>
<dbReference type="PANTHER" id="PTHR38784">
    <property type="entry name" value="SUCROSE PHOSPHORYLASE"/>
    <property type="match status" value="1"/>
</dbReference>
<dbReference type="SUPFAM" id="SSF51445">
    <property type="entry name" value="(Trans)glycosidases"/>
    <property type="match status" value="1"/>
</dbReference>
<dbReference type="CDD" id="cd11356">
    <property type="entry name" value="AmyAc_Sucrose_phosphorylase-like_1"/>
    <property type="match status" value="1"/>
</dbReference>
<feature type="binding site" evidence="3">
    <location>
        <begin position="241"/>
        <end position="243"/>
    </location>
    <ligand>
        <name>substrate</name>
    </ligand>
</feature>
<feature type="binding site" evidence="3">
    <location>
        <position position="148"/>
    </location>
    <ligand>
        <name>substrate</name>
    </ligand>
</feature>
<dbReference type="InterPro" id="IPR006047">
    <property type="entry name" value="GH13_cat_dom"/>
</dbReference>
<evidence type="ECO:0000259" key="4">
    <source>
        <dbReference type="SMART" id="SM00642"/>
    </source>
</evidence>
<gene>
    <name evidence="5" type="ORF">EH243_15930</name>
</gene>
<accession>A0A430KMN9</accession>
<keyword evidence="1" id="KW-0328">Glycosyltransferase</keyword>
<proteinExistence type="predicted"/>
<dbReference type="InterPro" id="IPR016377">
    <property type="entry name" value="Sucrose_GGa_phosphorylase-rel"/>
</dbReference>
<feature type="binding site" evidence="3">
    <location>
        <begin position="350"/>
        <end position="351"/>
    </location>
    <ligand>
        <name>substrate</name>
    </ligand>
</feature>
<name>A0A430KMN9_9GAMM</name>
<dbReference type="InterPro" id="IPR017853">
    <property type="entry name" value="GH"/>
</dbReference>
<dbReference type="PANTHER" id="PTHR38784:SF1">
    <property type="entry name" value="SUCROSE PHOSPHORYLASE"/>
    <property type="match status" value="1"/>
</dbReference>
<dbReference type="OrthoDB" id="9805159at2"/>
<dbReference type="SMART" id="SM00642">
    <property type="entry name" value="Aamy"/>
    <property type="match status" value="1"/>
</dbReference>
<sequence length="586" mass="66670">MDSVLNSASAQLASQIENHLHNIYCSFEAEEVTQLVSDLISIMRLGSVEQLPTPYKNHWSQQDIIMITYGDSLHRADERAMNTLHHFLNEQCDGVISGVHVLPFFPYSSDDGFAVSDYYQVRESVGEWQDIQRLSSEYRLMSDLVINHGSGESLWFDNFVKGEGVGHDYYFTASPDDDLSEVVRPRTSPLLREVETADGLKHVWCTFSHDQVDFDFRNTAVLKEFVQIFRFYLDQGVNIFRLDAVAFLWKEAGSRCLNLDQTHEVVRLFRTLIEYACPNAMIITETNIPSRENLSYFGNANEAHCVYNFSLPPLLLHALITGQNFYLKQWMMSMPPAQDGTSFFNFIASHDGIGLRPVEGILPDSEVDLMIETMQNFGGHVSWRALDDGAKKPYEINIALFEALQGTTDGKDNWGEARFLCAHRIMLALEGIPGIYLHSLLGTLNDHERVEMTGQFRSINRHQWDYTALEALLTDEASHHYRVFSGLKDLIAIRIQQKAFHPNATQFTLHLGEQLFGFWRQSIDRTQNIFCLNNISAEPASLSLSDLNLISTQDWSDLLSGQHYEDLQGAILLAPYQSVWLSNTIG</sequence>
<feature type="binding site" evidence="3">
    <location>
        <position position="110"/>
    </location>
    <ligand>
        <name>substrate</name>
    </ligand>
</feature>